<keyword evidence="3" id="KW-1185">Reference proteome</keyword>
<name>A0ABP9KF98_9NOCA</name>
<sequence>MVEDVPLPGGFVNPTVKRGDRVVRRCPARAEFVHSLLDFFEQMGWRGAPRFLGTEAPDREILSYVAGYVAWEPDRVAAVRSDAALVDLARLVRQFHDLTATHPLRGAGEVVCHNDLSPKNTVYSGTGDALRPIAFIDWDAAAPGRRIHDLAHVCWQYLELGPSVDDVAEAGGRMRLICDAYGLRVRDELRYELLDTVLWWQSRCARGIETGAAAGEPGMRELCLSGVPEVIRTAHRWVVDHRAALERAL</sequence>
<accession>A0ABP9KF98</accession>
<dbReference type="RefSeq" id="WP_345496693.1">
    <property type="nucleotide sequence ID" value="NZ_BAABJM010000003.1"/>
</dbReference>
<reference evidence="3" key="1">
    <citation type="journal article" date="2019" name="Int. J. Syst. Evol. Microbiol.">
        <title>The Global Catalogue of Microorganisms (GCM) 10K type strain sequencing project: providing services to taxonomists for standard genome sequencing and annotation.</title>
        <authorList>
            <consortium name="The Broad Institute Genomics Platform"/>
            <consortium name="The Broad Institute Genome Sequencing Center for Infectious Disease"/>
            <person name="Wu L."/>
            <person name="Ma J."/>
        </authorList>
    </citation>
    <scope>NUCLEOTIDE SEQUENCE [LARGE SCALE GENOMIC DNA]</scope>
    <source>
        <strain evidence="3">JCM 18298</strain>
    </source>
</reference>
<organism evidence="2 3">
    <name type="scientific">Nocardia callitridis</name>
    <dbReference type="NCBI Taxonomy" id="648753"/>
    <lineage>
        <taxon>Bacteria</taxon>
        <taxon>Bacillati</taxon>
        <taxon>Actinomycetota</taxon>
        <taxon>Actinomycetes</taxon>
        <taxon>Mycobacteriales</taxon>
        <taxon>Nocardiaceae</taxon>
        <taxon>Nocardia</taxon>
    </lineage>
</organism>
<dbReference type="Proteomes" id="UP001500603">
    <property type="component" value="Unassembled WGS sequence"/>
</dbReference>
<feature type="domain" description="Aminoglycoside phosphotransferase" evidence="1">
    <location>
        <begin position="109"/>
        <end position="171"/>
    </location>
</feature>
<dbReference type="EMBL" id="BAABJM010000003">
    <property type="protein sequence ID" value="GAA5057579.1"/>
    <property type="molecule type" value="Genomic_DNA"/>
</dbReference>
<proteinExistence type="predicted"/>
<dbReference type="Gene3D" id="3.90.1200.10">
    <property type="match status" value="1"/>
</dbReference>
<dbReference type="Pfam" id="PF01636">
    <property type="entry name" value="APH"/>
    <property type="match status" value="2"/>
</dbReference>
<dbReference type="InterPro" id="IPR002575">
    <property type="entry name" value="Aminoglycoside_PTrfase"/>
</dbReference>
<comment type="caution">
    <text evidence="2">The sequence shown here is derived from an EMBL/GenBank/DDBJ whole genome shotgun (WGS) entry which is preliminary data.</text>
</comment>
<gene>
    <name evidence="2" type="ORF">GCM10023318_36050</name>
</gene>
<feature type="domain" description="Aminoglycoside phosphotransferase" evidence="1">
    <location>
        <begin position="6"/>
        <end position="106"/>
    </location>
</feature>
<protein>
    <submittedName>
        <fullName evidence="2">Aminoglycoside phosphotransferase family protein</fullName>
    </submittedName>
</protein>
<evidence type="ECO:0000313" key="3">
    <source>
        <dbReference type="Proteomes" id="UP001500603"/>
    </source>
</evidence>
<dbReference type="SUPFAM" id="SSF56112">
    <property type="entry name" value="Protein kinase-like (PK-like)"/>
    <property type="match status" value="1"/>
</dbReference>
<evidence type="ECO:0000259" key="1">
    <source>
        <dbReference type="Pfam" id="PF01636"/>
    </source>
</evidence>
<dbReference type="InterPro" id="IPR011009">
    <property type="entry name" value="Kinase-like_dom_sf"/>
</dbReference>
<evidence type="ECO:0000313" key="2">
    <source>
        <dbReference type="EMBL" id="GAA5057579.1"/>
    </source>
</evidence>